<dbReference type="SUPFAM" id="SSF56300">
    <property type="entry name" value="Metallo-dependent phosphatases"/>
    <property type="match status" value="1"/>
</dbReference>
<reference evidence="3 4" key="3">
    <citation type="journal article" date="2011" name="J. Bacteriol.">
        <title>Genome sequences of Mycoplasma alligatoris A21JP2T and Mycoplasma crocodyli MP145T.</title>
        <authorList>
            <person name="Brown D.R."/>
            <person name="Farmerie W.G."/>
            <person name="May M."/>
            <person name="Benders G.A."/>
            <person name="Durkin A.S."/>
            <person name="Hlavinka K."/>
            <person name="Hostetler J."/>
            <person name="Jackson J."/>
            <person name="Johnson J."/>
            <person name="Miller R.H."/>
            <person name="Paralanov V."/>
            <person name="Radune D."/>
            <person name="Szczypinski B."/>
            <person name="Glass J.I."/>
        </authorList>
    </citation>
    <scope>NUCLEOTIDE SEQUENCE [LARGE SCALE GENOMIC DNA]</scope>
    <source>
        <strain evidence="4">ATCC 51981 / MP145</strain>
    </source>
</reference>
<evidence type="ECO:0000313" key="3">
    <source>
        <dbReference type="EMBL" id="ADE19981.1"/>
    </source>
</evidence>
<evidence type="ECO:0000256" key="2">
    <source>
        <dbReference type="PIRSR" id="PIRSR004789-51"/>
    </source>
</evidence>
<dbReference type="EMBL" id="CP001991">
    <property type="protein sequence ID" value="ADE19981.1"/>
    <property type="molecule type" value="Genomic_DNA"/>
</dbReference>
<dbReference type="AlphaFoldDB" id="D5E502"/>
<dbReference type="OrthoDB" id="9801109at2"/>
<dbReference type="KEGG" id="mcd:MCRO_0174"/>
<feature type="binding site" evidence="2">
    <location>
        <position position="13"/>
    </location>
    <ligand>
        <name>Fe cation</name>
        <dbReference type="ChEBI" id="CHEBI:24875"/>
        <label>1</label>
    </ligand>
</feature>
<feature type="active site" description="Proton donor" evidence="1">
    <location>
        <position position="73"/>
    </location>
</feature>
<feature type="binding site" evidence="2">
    <location>
        <position position="162"/>
    </location>
    <ligand>
        <name>Fe cation</name>
        <dbReference type="ChEBI" id="CHEBI:24875"/>
        <label>2</label>
    </ligand>
</feature>
<reference key="2">
    <citation type="submission" date="2010-03" db="EMBL/GenBank/DDBJ databases">
        <authorList>
            <person name="Ma Z."/>
            <person name="Wang X."/>
            <person name="Liu H."/>
        </authorList>
    </citation>
    <scope>NUCLEOTIDE SEQUENCE</scope>
    <source>
        <strain>MP145</strain>
    </source>
</reference>
<feature type="binding site" evidence="2">
    <location>
        <position position="187"/>
    </location>
    <ligand>
        <name>Fe cation</name>
        <dbReference type="ChEBI" id="CHEBI:24875"/>
        <label>2</label>
    </ligand>
</feature>
<feature type="binding site" evidence="2">
    <location>
        <position position="44"/>
    </location>
    <ligand>
        <name>Fe cation</name>
        <dbReference type="ChEBI" id="CHEBI:24875"/>
        <label>1</label>
    </ligand>
</feature>
<protein>
    <submittedName>
        <fullName evidence="3">Ser/Thr protein phosphatase family protein</fullName>
    </submittedName>
</protein>
<name>D5E502_MYCCM</name>
<evidence type="ECO:0000313" key="4">
    <source>
        <dbReference type="Proteomes" id="UP000001845"/>
    </source>
</evidence>
<reference evidence="4" key="1">
    <citation type="submission" date="2010-03" db="EMBL/GenBank/DDBJ databases">
        <title>The complete genome of Mycoplasma crocodyli MP145.</title>
        <authorList>
            <person name="Glass J.I."/>
            <person name="Durkin A.S."/>
            <person name="Hostetler J."/>
            <person name="Jackson J."/>
            <person name="Johnson J."/>
            <person name="May M.A."/>
            <person name="Paralanov V."/>
            <person name="Radune D."/>
            <person name="Szczypinski B."/>
            <person name="Brown D.R."/>
        </authorList>
    </citation>
    <scope>NUCLEOTIDE SEQUENCE [LARGE SCALE GENOMIC DNA]</scope>
    <source>
        <strain evidence="4">ATCC 51981 / MP145</strain>
    </source>
</reference>
<feature type="binding site" evidence="2">
    <location>
        <position position="45"/>
    </location>
    <ligand>
        <name>Fe cation</name>
        <dbReference type="ChEBI" id="CHEBI:24875"/>
        <label>1</label>
    </ligand>
</feature>
<organism evidence="3 4">
    <name type="scientific">Mycoplasma crocodyli (strain ATCC 51981 / MP145)</name>
    <dbReference type="NCBI Taxonomy" id="512564"/>
    <lineage>
        <taxon>Bacteria</taxon>
        <taxon>Bacillati</taxon>
        <taxon>Mycoplasmatota</taxon>
        <taxon>Mollicutes</taxon>
        <taxon>Mycoplasmataceae</taxon>
        <taxon>Mycoplasma</taxon>
    </lineage>
</organism>
<dbReference type="PIRSF" id="PIRSF004789">
    <property type="entry name" value="DR1281"/>
    <property type="match status" value="1"/>
</dbReference>
<feature type="binding site" evidence="2">
    <location>
        <position position="44"/>
    </location>
    <ligand>
        <name>Fe cation</name>
        <dbReference type="ChEBI" id="CHEBI:24875"/>
        <label>2</label>
    </ligand>
</feature>
<dbReference type="STRING" id="512564.MCRO_0174"/>
<proteinExistence type="predicted"/>
<dbReference type="InterPro" id="IPR005235">
    <property type="entry name" value="YmdB-like"/>
</dbReference>
<dbReference type="HOGENOM" id="CLU_068238_0_0_14"/>
<keyword evidence="2" id="KW-0479">Metal-binding</keyword>
<dbReference type="PANTHER" id="PTHR36303:SF1">
    <property type="entry name" value="2',3'-CYCLIC-NUCLEOTIDE 2'-PHOSPHODIESTERASE"/>
    <property type="match status" value="1"/>
</dbReference>
<sequence>MNKKGINLLFLGDVFGELGIKIIEDMLPGLIKKWKIDFVVAQSENVSDRKGFIEADYLRLKAAGVNAFTLGNHVWSKPDILKIINNEDIIRPLNIEESYPGKGSNIFTLPNDVTIRVTSLMGITFNHLLPPWEEEYANNFFDYIDDIIENGRKSDFHFIDFHAETTSEKNVLALYLDGKIDGICGTHTHVQTNDARILPNGTAFITDAGMSGPSNCAIGANFQEVYEKMRYGSKVRYKAGNNEPQFNGVLMQLNINKKLNKITPINIGPKLK</sequence>
<evidence type="ECO:0000256" key="1">
    <source>
        <dbReference type="PIRSR" id="PIRSR004789-50"/>
    </source>
</evidence>
<dbReference type="Proteomes" id="UP000001845">
    <property type="component" value="Chromosome"/>
</dbReference>
<feature type="binding site" evidence="2">
    <location>
        <position position="72"/>
    </location>
    <ligand>
        <name>Fe cation</name>
        <dbReference type="ChEBI" id="CHEBI:24875"/>
        <label>2</label>
    </ligand>
</feature>
<feature type="binding site" evidence="2">
    <location>
        <position position="189"/>
    </location>
    <ligand>
        <name>Fe cation</name>
        <dbReference type="ChEBI" id="CHEBI:24875"/>
        <label>1</label>
    </ligand>
</feature>
<dbReference type="GO" id="GO:0004113">
    <property type="term" value="F:2',3'-cyclic-nucleotide 3'-phosphodiesterase activity"/>
    <property type="evidence" value="ECO:0007669"/>
    <property type="project" value="TreeGrafter"/>
</dbReference>
<dbReference type="Pfam" id="PF13277">
    <property type="entry name" value="YmdB"/>
    <property type="match status" value="1"/>
</dbReference>
<dbReference type="RefSeq" id="WP_013054757.1">
    <property type="nucleotide sequence ID" value="NC_014014.1"/>
</dbReference>
<dbReference type="InterPro" id="IPR029052">
    <property type="entry name" value="Metallo-depent_PP-like"/>
</dbReference>
<dbReference type="GO" id="GO:0046872">
    <property type="term" value="F:metal ion binding"/>
    <property type="evidence" value="ECO:0007669"/>
    <property type="project" value="UniProtKB-KW"/>
</dbReference>
<accession>D5E502</accession>
<dbReference type="Gene3D" id="3.60.21.10">
    <property type="match status" value="1"/>
</dbReference>
<keyword evidence="4" id="KW-1185">Reference proteome</keyword>
<gene>
    <name evidence="3" type="ordered locus">MCRO_0174</name>
</gene>
<dbReference type="PANTHER" id="PTHR36303">
    <property type="entry name" value="2',3'-CYCLIC-NUCLEOTIDE 2'-PHOSPHODIESTERASE"/>
    <property type="match status" value="1"/>
</dbReference>
<dbReference type="eggNOG" id="COG1692">
    <property type="taxonomic scope" value="Bacteria"/>
</dbReference>